<feature type="region of interest" description="Disordered" evidence="1">
    <location>
        <begin position="1"/>
        <end position="24"/>
    </location>
</feature>
<feature type="compositionally biased region" description="Polar residues" evidence="1">
    <location>
        <begin position="1"/>
        <end position="15"/>
    </location>
</feature>
<protein>
    <submittedName>
        <fullName evidence="2">Uncharacterized protein</fullName>
    </submittedName>
</protein>
<evidence type="ECO:0000313" key="2">
    <source>
        <dbReference type="EMBL" id="ACP05341.1"/>
    </source>
</evidence>
<name>C3LTW5_VIBCM</name>
<gene>
    <name evidence="2" type="ordered locus">VCM66_1023</name>
</gene>
<dbReference type="HOGENOM" id="CLU_199157_0_0_6"/>
<accession>C3LTW5</accession>
<proteinExistence type="predicted"/>
<evidence type="ECO:0000313" key="3">
    <source>
        <dbReference type="Proteomes" id="UP000001217"/>
    </source>
</evidence>
<organism evidence="2 3">
    <name type="scientific">Vibrio cholerae serotype O1 (strain M66-2)</name>
    <dbReference type="NCBI Taxonomy" id="579112"/>
    <lineage>
        <taxon>Bacteria</taxon>
        <taxon>Pseudomonadati</taxon>
        <taxon>Pseudomonadota</taxon>
        <taxon>Gammaproteobacteria</taxon>
        <taxon>Vibrionales</taxon>
        <taxon>Vibrionaceae</taxon>
        <taxon>Vibrio</taxon>
    </lineage>
</organism>
<dbReference type="EMBL" id="CP001233">
    <property type="protein sequence ID" value="ACP05341.1"/>
    <property type="molecule type" value="Genomic_DNA"/>
</dbReference>
<sequence>MFNNRTRFGAIQTQIDGGPGPPATLVREPGQIRKEAATADDVCAGMWLGSPPI</sequence>
<reference evidence="2 3" key="1">
    <citation type="journal article" date="2008" name="PLoS ONE">
        <title>A recalibrated molecular clock and independent origins for the cholera pandemic clones.</title>
        <authorList>
            <person name="Feng L."/>
            <person name="Reeves P.R."/>
            <person name="Lan R."/>
            <person name="Ren Y."/>
            <person name="Gao C."/>
            <person name="Zhou Z."/>
            <person name="Ren Y."/>
            <person name="Cheng J."/>
            <person name="Wang W."/>
            <person name="Wang J."/>
            <person name="Qian W."/>
            <person name="Li D."/>
            <person name="Wang L."/>
        </authorList>
    </citation>
    <scope>NUCLEOTIDE SEQUENCE [LARGE SCALE GENOMIC DNA]</scope>
    <source>
        <strain evidence="2 3">M66-2</strain>
    </source>
</reference>
<dbReference type="Proteomes" id="UP000001217">
    <property type="component" value="Chromosome I"/>
</dbReference>
<evidence type="ECO:0000256" key="1">
    <source>
        <dbReference type="SAM" id="MobiDB-lite"/>
    </source>
</evidence>
<dbReference type="AlphaFoldDB" id="C3LTW5"/>
<dbReference type="KEGG" id="vcm:VCM66_1023"/>